<keyword evidence="3" id="KW-1185">Reference proteome</keyword>
<evidence type="ECO:0000313" key="2">
    <source>
        <dbReference type="EMBL" id="PJJ79254.1"/>
    </source>
</evidence>
<feature type="chain" id="PRO_5014158223" description="DUF4249 family protein" evidence="1">
    <location>
        <begin position="27"/>
        <end position="300"/>
    </location>
</feature>
<evidence type="ECO:0000256" key="1">
    <source>
        <dbReference type="SAM" id="SignalP"/>
    </source>
</evidence>
<protein>
    <recommendedName>
        <fullName evidence="4">DUF4249 family protein</fullName>
    </recommendedName>
</protein>
<comment type="caution">
    <text evidence="2">The sequence shown here is derived from an EMBL/GenBank/DDBJ whole genome shotgun (WGS) entry which is preliminary data.</text>
</comment>
<proteinExistence type="predicted"/>
<evidence type="ECO:0000313" key="3">
    <source>
        <dbReference type="Proteomes" id="UP000242687"/>
    </source>
</evidence>
<accession>A0A2H9VLQ5</accession>
<dbReference type="AlphaFoldDB" id="A0A2H9VLQ5"/>
<reference evidence="2 3" key="1">
    <citation type="submission" date="2017-11" db="EMBL/GenBank/DDBJ databases">
        <title>Genomic Encyclopedia of Archaeal and Bacterial Type Strains, Phase II (KMG-II): From Individual Species to Whole Genera.</title>
        <authorList>
            <person name="Goeker M."/>
        </authorList>
    </citation>
    <scope>NUCLEOTIDE SEQUENCE [LARGE SCALE GENOMIC DNA]</scope>
    <source>
        <strain evidence="2 3">DSM 28175</strain>
    </source>
</reference>
<dbReference type="Proteomes" id="UP000242687">
    <property type="component" value="Unassembled WGS sequence"/>
</dbReference>
<evidence type="ECO:0008006" key="4">
    <source>
        <dbReference type="Google" id="ProtNLM"/>
    </source>
</evidence>
<keyword evidence="1" id="KW-0732">Signal</keyword>
<dbReference type="RefSeq" id="WP_100341610.1">
    <property type="nucleotide sequence ID" value="NZ_PGFJ01000002.1"/>
</dbReference>
<dbReference type="PROSITE" id="PS51257">
    <property type="entry name" value="PROKAR_LIPOPROTEIN"/>
    <property type="match status" value="1"/>
</dbReference>
<organism evidence="2 3">
    <name type="scientific">Mucilaginibacter auburnensis</name>
    <dbReference type="NCBI Taxonomy" id="1457233"/>
    <lineage>
        <taxon>Bacteria</taxon>
        <taxon>Pseudomonadati</taxon>
        <taxon>Bacteroidota</taxon>
        <taxon>Sphingobacteriia</taxon>
        <taxon>Sphingobacteriales</taxon>
        <taxon>Sphingobacteriaceae</taxon>
        <taxon>Mucilaginibacter</taxon>
    </lineage>
</organism>
<name>A0A2H9VLQ5_9SPHI</name>
<gene>
    <name evidence="2" type="ORF">CLV57_2381</name>
</gene>
<dbReference type="OrthoDB" id="793674at2"/>
<dbReference type="EMBL" id="PGFJ01000002">
    <property type="protein sequence ID" value="PJJ79254.1"/>
    <property type="molecule type" value="Genomic_DNA"/>
</dbReference>
<sequence>MCKIKKINYLLMVVSVLLSCTPSSKPGDDEMIWLVTQPQVELHKTAITTIFFRHKPDKGSIKVISGNELDIDFNGSEIERGIKYDKANYYYEYEFTAGKLGKSATPVIEIKVNGNTYKSTPGLIEVVEKLKVDSNAIRMVLSSDKNQYKLGDTVLLSLDTYAKFVNYSRFTPDDLVKKGARDALFAIIAEGNVDYEVGIQGFKAYIDANFNVVNFDWNVNDVNKRMSTLENSVYIKNPIFTMKLIPKRKGQYTINSSRFDYKIYPYTDAFKEELLESDKALRTKNKIEVTSNQLNITVSL</sequence>
<feature type="signal peptide" evidence="1">
    <location>
        <begin position="1"/>
        <end position="26"/>
    </location>
</feature>